<reference evidence="3" key="1">
    <citation type="submission" date="2016-02" db="EMBL/GenBank/DDBJ databases">
        <authorList>
            <person name="Dunlap C."/>
        </authorList>
    </citation>
    <scope>NUCLEOTIDE SEQUENCE [LARGE SCALE GENOMIC DNA]</scope>
    <source>
        <strain evidence="3">NRRL B-41092</strain>
    </source>
</reference>
<proteinExistence type="predicted"/>
<organism evidence="2 3">
    <name type="scientific">Bacillus nakamurai</name>
    <dbReference type="NCBI Taxonomy" id="1793963"/>
    <lineage>
        <taxon>Bacteria</taxon>
        <taxon>Bacillati</taxon>
        <taxon>Bacillota</taxon>
        <taxon>Bacilli</taxon>
        <taxon>Bacillales</taxon>
        <taxon>Bacillaceae</taxon>
        <taxon>Bacillus</taxon>
    </lineage>
</organism>
<comment type="caution">
    <text evidence="2">The sequence shown here is derived from an EMBL/GenBank/DDBJ whole genome shotgun (WGS) entry which is preliminary data.</text>
</comment>
<dbReference type="STRING" id="1793963.AXI58_08530"/>
<dbReference type="RefSeq" id="WP_061520393.1">
    <property type="nucleotide sequence ID" value="NZ_JAJJBV010000040.1"/>
</dbReference>
<evidence type="ECO:0008006" key="4">
    <source>
        <dbReference type="Google" id="ProtNLM"/>
    </source>
</evidence>
<evidence type="ECO:0000313" key="3">
    <source>
        <dbReference type="Proteomes" id="UP000075430"/>
    </source>
</evidence>
<protein>
    <recommendedName>
        <fullName evidence="4">YlaH-like protein</fullName>
    </recommendedName>
</protein>
<feature type="transmembrane region" description="Helical" evidence="1">
    <location>
        <begin position="26"/>
        <end position="44"/>
    </location>
</feature>
<keyword evidence="1" id="KW-0812">Transmembrane</keyword>
<gene>
    <name evidence="2" type="ORF">AXI58_08530</name>
</gene>
<evidence type="ECO:0000313" key="2">
    <source>
        <dbReference type="EMBL" id="KXZ22036.1"/>
    </source>
</evidence>
<sequence length="106" mass="11725">MNEVSERLSFFAALYQVDQHPLTGMWLLYGTIVVLSVIVFKLGFAKRLPVLKAAAVYLFLVLGCTVLTFFGVFLPVGEGLVVAALILIIYKIRLHQSKKGQSAKPQ</sequence>
<dbReference type="OrthoDB" id="2680377at2"/>
<dbReference type="Proteomes" id="UP000075430">
    <property type="component" value="Unassembled WGS sequence"/>
</dbReference>
<dbReference type="EMBL" id="LSBA01000005">
    <property type="protein sequence ID" value="KXZ22036.1"/>
    <property type="molecule type" value="Genomic_DNA"/>
</dbReference>
<accession>A0A150F9Z6</accession>
<keyword evidence="3" id="KW-1185">Reference proteome</keyword>
<feature type="transmembrane region" description="Helical" evidence="1">
    <location>
        <begin position="79"/>
        <end position="94"/>
    </location>
</feature>
<keyword evidence="1" id="KW-1133">Transmembrane helix</keyword>
<evidence type="ECO:0000256" key="1">
    <source>
        <dbReference type="SAM" id="Phobius"/>
    </source>
</evidence>
<name>A0A150F9Z6_9BACI</name>
<keyword evidence="1" id="KW-0472">Membrane</keyword>
<dbReference type="InterPro" id="IPR025620">
    <property type="entry name" value="YlaH"/>
</dbReference>
<dbReference type="Pfam" id="PF14036">
    <property type="entry name" value="YlaH"/>
    <property type="match status" value="1"/>
</dbReference>
<dbReference type="AlphaFoldDB" id="A0A150F9Z6"/>